<keyword evidence="4" id="KW-0133">Cell shape</keyword>
<keyword evidence="3" id="KW-0812">Transmembrane</keyword>
<feature type="non-terminal residue" evidence="9">
    <location>
        <position position="436"/>
    </location>
</feature>
<name>A0A061RSQ2_9CHLO</name>
<dbReference type="AlphaFoldDB" id="A0A061RSQ2"/>
<evidence type="ECO:0000313" key="9">
    <source>
        <dbReference type="EMBL" id="JAC75912.1"/>
    </source>
</evidence>
<evidence type="ECO:0000256" key="7">
    <source>
        <dbReference type="ARBA" id="ARBA00023136"/>
    </source>
</evidence>
<dbReference type="InterPro" id="IPR004268">
    <property type="entry name" value="MurJ"/>
</dbReference>
<keyword evidence="7" id="KW-0472">Membrane</keyword>
<evidence type="ECO:0000256" key="2">
    <source>
        <dbReference type="ARBA" id="ARBA00022475"/>
    </source>
</evidence>
<keyword evidence="5" id="KW-0573">Peptidoglycan synthesis</keyword>
<gene>
    <name evidence="9" type="ORF">TSPGSL018_21749</name>
</gene>
<dbReference type="EMBL" id="GBEZ01009697">
    <property type="protein sequence ID" value="JAC75912.1"/>
    <property type="molecule type" value="Transcribed_RNA"/>
</dbReference>
<evidence type="ECO:0000256" key="3">
    <source>
        <dbReference type="ARBA" id="ARBA00022692"/>
    </source>
</evidence>
<proteinExistence type="predicted"/>
<dbReference type="Pfam" id="PF03023">
    <property type="entry name" value="MurJ"/>
    <property type="match status" value="1"/>
</dbReference>
<evidence type="ECO:0000256" key="4">
    <source>
        <dbReference type="ARBA" id="ARBA00022960"/>
    </source>
</evidence>
<dbReference type="PANTHER" id="PTHR43486:SF1">
    <property type="entry name" value="LIPID II FLIPPASE MURJ-RELATED"/>
    <property type="match status" value="1"/>
</dbReference>
<keyword evidence="6" id="KW-1133">Transmembrane helix</keyword>
<evidence type="ECO:0000256" key="8">
    <source>
        <dbReference type="SAM" id="MobiDB-lite"/>
    </source>
</evidence>
<dbReference type="GO" id="GO:0008360">
    <property type="term" value="P:regulation of cell shape"/>
    <property type="evidence" value="ECO:0007669"/>
    <property type="project" value="UniProtKB-KW"/>
</dbReference>
<keyword evidence="2" id="KW-1003">Cell membrane</keyword>
<sequence>MTLHRKTVGGTSAGCGISRQDRKPSRKLSQLRKTAVPKRCPCLTIVTRLLKHYKFVVHNMGKDMFTSFRCRGSSLAKLSRLSAKSICCHSGSRIYLPSSENKEGKHRNTNCPLVVLSATTATKLLGLYREVLFAATLGIGETAEIYNYSSVVPGLFVVLFGGVNGAFHSSLVAVLARQRLGASSSVLRHVWFRVSPILIALTIAVSALSRKIIELTASGLHTDLKNLAARQLLVMSPSIWLSGRVGLGFGLLSSEGNLLLPALSSGLSSCAMILVLKTCVNLPPMDLKVSTELTSLALAASMPLGVAAQWLVQHLALARQQPTAAQAPSVTKPCIPPGAPVRPHPTLAEGADAGGGQTLPDAGSQMPADADADRRRVWGPSVGQAAAAGGREAPAIDRERGCPPASAGEEVLRLLAPASAGVLLNHLGVLTDMHFA</sequence>
<feature type="region of interest" description="Disordered" evidence="8">
    <location>
        <begin position="1"/>
        <end position="30"/>
    </location>
</feature>
<dbReference type="GO" id="GO:0005886">
    <property type="term" value="C:plasma membrane"/>
    <property type="evidence" value="ECO:0007669"/>
    <property type="project" value="UniProtKB-SubCell"/>
</dbReference>
<evidence type="ECO:0000256" key="5">
    <source>
        <dbReference type="ARBA" id="ARBA00022984"/>
    </source>
</evidence>
<feature type="region of interest" description="Disordered" evidence="8">
    <location>
        <begin position="339"/>
        <end position="368"/>
    </location>
</feature>
<accession>A0A061RSQ2</accession>
<comment type="subcellular location">
    <subcellularLocation>
        <location evidence="1">Cell membrane</location>
        <topology evidence="1">Multi-pass membrane protein</topology>
    </subcellularLocation>
</comment>
<evidence type="ECO:0000256" key="6">
    <source>
        <dbReference type="ARBA" id="ARBA00022989"/>
    </source>
</evidence>
<reference evidence="9" key="1">
    <citation type="submission" date="2014-05" db="EMBL/GenBank/DDBJ databases">
        <title>The transcriptome of the halophilic microalga Tetraselmis sp. GSL018 isolated from the Great Salt Lake, Utah.</title>
        <authorList>
            <person name="Jinkerson R.E."/>
            <person name="D'Adamo S."/>
            <person name="Posewitz M.C."/>
        </authorList>
    </citation>
    <scope>NUCLEOTIDE SEQUENCE</scope>
    <source>
        <strain evidence="9">GSL018</strain>
    </source>
</reference>
<evidence type="ECO:0000256" key="1">
    <source>
        <dbReference type="ARBA" id="ARBA00004651"/>
    </source>
</evidence>
<protein>
    <submittedName>
        <fullName evidence="9">Integral membrane protein</fullName>
    </submittedName>
</protein>
<organism evidence="9">
    <name type="scientific">Tetraselmis sp. GSL018</name>
    <dbReference type="NCBI Taxonomy" id="582737"/>
    <lineage>
        <taxon>Eukaryota</taxon>
        <taxon>Viridiplantae</taxon>
        <taxon>Chlorophyta</taxon>
        <taxon>core chlorophytes</taxon>
        <taxon>Chlorodendrophyceae</taxon>
        <taxon>Chlorodendrales</taxon>
        <taxon>Chlorodendraceae</taxon>
        <taxon>Tetraselmis</taxon>
    </lineage>
</organism>
<dbReference type="PANTHER" id="PTHR43486">
    <property type="entry name" value="LIPID II FLIPPASE MURJ-RELATED"/>
    <property type="match status" value="1"/>
</dbReference>